<dbReference type="RefSeq" id="WP_216549378.1">
    <property type="nucleotide sequence ID" value="NZ_JAHLQO010000004.1"/>
</dbReference>
<evidence type="ECO:0008006" key="3">
    <source>
        <dbReference type="Google" id="ProtNLM"/>
    </source>
</evidence>
<name>A0ABS6FJ63_9FIRM</name>
<evidence type="ECO:0000313" key="2">
    <source>
        <dbReference type="Proteomes" id="UP000783742"/>
    </source>
</evidence>
<keyword evidence="2" id="KW-1185">Reference proteome</keyword>
<dbReference type="EMBL" id="JAHLQO010000004">
    <property type="protein sequence ID" value="MBU5669542.1"/>
    <property type="molecule type" value="Genomic_DNA"/>
</dbReference>
<accession>A0ABS6FJ63</accession>
<gene>
    <name evidence="1" type="ORF">KQI68_06775</name>
</gene>
<protein>
    <recommendedName>
        <fullName evidence="3">Thymidylate kinase</fullName>
    </recommendedName>
</protein>
<comment type="caution">
    <text evidence="1">The sequence shown here is derived from an EMBL/GenBank/DDBJ whole genome shotgun (WGS) entry which is preliminary data.</text>
</comment>
<organism evidence="1 2">
    <name type="scientific">Peptoniphilus ovalis</name>
    <dbReference type="NCBI Taxonomy" id="2841503"/>
    <lineage>
        <taxon>Bacteria</taxon>
        <taxon>Bacillati</taxon>
        <taxon>Bacillota</taxon>
        <taxon>Tissierellia</taxon>
        <taxon>Tissierellales</taxon>
        <taxon>Peptoniphilaceae</taxon>
        <taxon>Peptoniphilus</taxon>
    </lineage>
</organism>
<evidence type="ECO:0000313" key="1">
    <source>
        <dbReference type="EMBL" id="MBU5669542.1"/>
    </source>
</evidence>
<proteinExistence type="predicted"/>
<reference evidence="1 2" key="1">
    <citation type="submission" date="2021-06" db="EMBL/GenBank/DDBJ databases">
        <authorList>
            <person name="Sun Q."/>
            <person name="Li D."/>
        </authorList>
    </citation>
    <scope>NUCLEOTIDE SEQUENCE [LARGE SCALE GENOMIC DNA]</scope>
    <source>
        <strain evidence="1 2">MSJ-1</strain>
    </source>
</reference>
<dbReference type="Proteomes" id="UP000783742">
    <property type="component" value="Unassembled WGS sequence"/>
</dbReference>
<sequence>MNYENIQKCYRDIDNERFWEVPCLDELDKKYGDYVYAYLQEELYAVRKHGFVDVFILVKADSPIKAVDRVMEIFKN</sequence>